<protein>
    <submittedName>
        <fullName evidence="1">N-methyl-D-aspartate receptor NMDAR2C subunit</fullName>
    </submittedName>
</protein>
<name>A0A7G5EP55_9BURK</name>
<dbReference type="PANTHER" id="PTHR21174:SF0">
    <property type="entry name" value="HD PHOSPHOHYDROLASE FAMILY PROTEIN-RELATED"/>
    <property type="match status" value="1"/>
</dbReference>
<evidence type="ECO:0000313" key="2">
    <source>
        <dbReference type="Proteomes" id="UP000515240"/>
    </source>
</evidence>
<dbReference type="Proteomes" id="UP000515240">
    <property type="component" value="Chromosome"/>
</dbReference>
<dbReference type="KEGG" id="cpis:HS961_14670"/>
<dbReference type="PIRSF" id="PIRSF035170">
    <property type="entry name" value="HD_phosphohydro"/>
    <property type="match status" value="1"/>
</dbReference>
<sequence length="212" mass="23629">MQASDAQIFSAAWEHAWRELGLAPATDALPQLLAVHSGSDRHYHGLQHIAECLQWLEQLRAQVAHPAELALALCFHDAIYDPQAKDNERRSADWAQAVLQAAGAKRDAVQRVHALIMATCHFQATQAQPAEDSDWMLDIDLAILGAAPERFAQYQAQIQAEYAWVPAADYAQRRPAVLRIFLQRPAIYHTAAMQTRLEAQARHNLQQALATA</sequence>
<keyword evidence="2" id="KW-1185">Reference proteome</keyword>
<dbReference type="SUPFAM" id="SSF109604">
    <property type="entry name" value="HD-domain/PDEase-like"/>
    <property type="match status" value="1"/>
</dbReference>
<accession>A0A7G5EP55</accession>
<organism evidence="1 2">
    <name type="scientific">Comamonas piscis</name>
    <dbReference type="NCBI Taxonomy" id="1562974"/>
    <lineage>
        <taxon>Bacteria</taxon>
        <taxon>Pseudomonadati</taxon>
        <taxon>Pseudomonadota</taxon>
        <taxon>Betaproteobacteria</taxon>
        <taxon>Burkholderiales</taxon>
        <taxon>Comamonadaceae</taxon>
        <taxon>Comamonas</taxon>
    </lineage>
</organism>
<dbReference type="AlphaFoldDB" id="A0A7G5EP55"/>
<reference evidence="1 2" key="1">
    <citation type="journal article" date="2020" name="G3 (Bethesda)">
        <title>CeMbio - The Caenorhabditis elegans Microbiome Resource.</title>
        <authorList>
            <person name="Dirksen P."/>
            <person name="Assie A."/>
            <person name="Zimmermann J."/>
            <person name="Zhang F."/>
            <person name="Tietje A.M."/>
            <person name="Marsh S.A."/>
            <person name="Felix M.A."/>
            <person name="Shapira M."/>
            <person name="Kaleta C."/>
            <person name="Schulenburg H."/>
            <person name="Samuel B."/>
        </authorList>
    </citation>
    <scope>NUCLEOTIDE SEQUENCE [LARGE SCALE GENOMIC DNA]</scope>
    <source>
        <strain evidence="1 2">BIGb0172</strain>
    </source>
</reference>
<dbReference type="EMBL" id="CP058554">
    <property type="protein sequence ID" value="QMV75780.1"/>
    <property type="molecule type" value="Genomic_DNA"/>
</dbReference>
<dbReference type="PANTHER" id="PTHR21174">
    <property type="match status" value="1"/>
</dbReference>
<keyword evidence="1" id="KW-0675">Receptor</keyword>
<dbReference type="InterPro" id="IPR009218">
    <property type="entry name" value="HD_phosphohydro"/>
</dbReference>
<evidence type="ECO:0000313" key="1">
    <source>
        <dbReference type="EMBL" id="QMV75780.1"/>
    </source>
</evidence>
<dbReference type="Gene3D" id="1.10.3210.10">
    <property type="entry name" value="Hypothetical protein af1432"/>
    <property type="match status" value="1"/>
</dbReference>
<gene>
    <name evidence="1" type="ORF">HS961_14670</name>
</gene>
<proteinExistence type="predicted"/>